<dbReference type="GO" id="GO:0016298">
    <property type="term" value="F:lipase activity"/>
    <property type="evidence" value="ECO:0007669"/>
    <property type="project" value="TreeGrafter"/>
</dbReference>
<dbReference type="RefSeq" id="XP_027337632.1">
    <property type="nucleotide sequence ID" value="XM_027481831.1"/>
</dbReference>
<evidence type="ECO:0000256" key="2">
    <source>
        <dbReference type="ARBA" id="ARBA00022729"/>
    </source>
</evidence>
<feature type="chain" id="PRO_5034448833" evidence="3">
    <location>
        <begin position="28"/>
        <end position="375"/>
    </location>
</feature>
<evidence type="ECO:0000256" key="3">
    <source>
        <dbReference type="SAM" id="SignalP"/>
    </source>
</evidence>
<name>A0A8B8K1H6_ABRPR</name>
<dbReference type="AlphaFoldDB" id="A0A8B8K1H6"/>
<dbReference type="InterPro" id="IPR036514">
    <property type="entry name" value="SGNH_hydro_sf"/>
</dbReference>
<dbReference type="OrthoDB" id="1600564at2759"/>
<reference evidence="4" key="1">
    <citation type="journal article" date="2019" name="Toxins">
        <title>Detection of Abrin-Like and Prepropulchellin-Like Toxin Genes and Transcripts Using Whole Genome Sequencing and Full-Length Transcript Sequencing of Abrus precatorius.</title>
        <authorList>
            <person name="Hovde B.T."/>
            <person name="Daligault H.E."/>
            <person name="Hanschen E.R."/>
            <person name="Kunde Y.A."/>
            <person name="Johnson M.B."/>
            <person name="Starkenburg S.R."/>
            <person name="Johnson S.L."/>
        </authorList>
    </citation>
    <scope>NUCLEOTIDE SEQUENCE [LARGE SCALE GENOMIC DNA]</scope>
</reference>
<proteinExistence type="inferred from homology"/>
<feature type="signal peptide" evidence="3">
    <location>
        <begin position="1"/>
        <end position="27"/>
    </location>
</feature>
<dbReference type="Pfam" id="PF00657">
    <property type="entry name" value="Lipase_GDSL"/>
    <property type="match status" value="1"/>
</dbReference>
<dbReference type="GeneID" id="113851367"/>
<dbReference type="InterPro" id="IPR001087">
    <property type="entry name" value="GDSL"/>
</dbReference>
<dbReference type="CDD" id="cd01837">
    <property type="entry name" value="SGNH_plant_lipase_like"/>
    <property type="match status" value="1"/>
</dbReference>
<dbReference type="SUPFAM" id="SSF52266">
    <property type="entry name" value="SGNH hydrolase"/>
    <property type="match status" value="1"/>
</dbReference>
<dbReference type="InterPro" id="IPR035669">
    <property type="entry name" value="SGNH_plant_lipase-like"/>
</dbReference>
<dbReference type="Gene3D" id="3.40.50.1110">
    <property type="entry name" value="SGNH hydrolase"/>
    <property type="match status" value="1"/>
</dbReference>
<keyword evidence="2 3" id="KW-0732">Signal</keyword>
<dbReference type="KEGG" id="aprc:113851367"/>
<organism evidence="4 5">
    <name type="scientific">Abrus precatorius</name>
    <name type="common">Indian licorice</name>
    <name type="synonym">Glycine abrus</name>
    <dbReference type="NCBI Taxonomy" id="3816"/>
    <lineage>
        <taxon>Eukaryota</taxon>
        <taxon>Viridiplantae</taxon>
        <taxon>Streptophyta</taxon>
        <taxon>Embryophyta</taxon>
        <taxon>Tracheophyta</taxon>
        <taxon>Spermatophyta</taxon>
        <taxon>Magnoliopsida</taxon>
        <taxon>eudicotyledons</taxon>
        <taxon>Gunneridae</taxon>
        <taxon>Pentapetalae</taxon>
        <taxon>rosids</taxon>
        <taxon>fabids</taxon>
        <taxon>Fabales</taxon>
        <taxon>Fabaceae</taxon>
        <taxon>Papilionoideae</taxon>
        <taxon>50 kb inversion clade</taxon>
        <taxon>NPAAA clade</taxon>
        <taxon>indigoferoid/millettioid clade</taxon>
        <taxon>Abreae</taxon>
        <taxon>Abrus</taxon>
    </lineage>
</organism>
<reference evidence="5" key="2">
    <citation type="submission" date="2025-08" db="UniProtKB">
        <authorList>
            <consortium name="RefSeq"/>
        </authorList>
    </citation>
    <scope>IDENTIFICATION</scope>
    <source>
        <tissue evidence="5">Young leaves</tissue>
    </source>
</reference>
<dbReference type="PANTHER" id="PTHR45966:SF4">
    <property type="entry name" value="GDSL ESTERASE_LIPASE 5"/>
    <property type="match status" value="1"/>
</dbReference>
<dbReference type="Proteomes" id="UP000694853">
    <property type="component" value="Unplaced"/>
</dbReference>
<gene>
    <name evidence="5" type="primary">LOC113851367</name>
</gene>
<keyword evidence="4" id="KW-1185">Reference proteome</keyword>
<comment type="similarity">
    <text evidence="1">Belongs to the 'GDSL' lipolytic enzyme family.</text>
</comment>
<dbReference type="InterPro" id="IPR044552">
    <property type="entry name" value="GLIP1-5/GLL25"/>
</dbReference>
<accession>A0A8B8K1H6</accession>
<evidence type="ECO:0000256" key="1">
    <source>
        <dbReference type="ARBA" id="ARBA00008668"/>
    </source>
</evidence>
<dbReference type="PANTHER" id="PTHR45966">
    <property type="entry name" value="GDSL-LIKE LIPASE/ACYLHYDROLASE"/>
    <property type="match status" value="1"/>
</dbReference>
<evidence type="ECO:0000313" key="4">
    <source>
        <dbReference type="Proteomes" id="UP000694853"/>
    </source>
</evidence>
<protein>
    <submittedName>
        <fullName evidence="5">GDSL esterase/lipase 5-like</fullName>
    </submittedName>
</protein>
<evidence type="ECO:0000313" key="5">
    <source>
        <dbReference type="RefSeq" id="XP_027337632.1"/>
    </source>
</evidence>
<sequence>MEFIMANLGGSMLVLMFLIALVFHTHGSKIHHRGNKHVAFFIFGDSFLDAGNNNYINTTTLDQANFWPYGETYFKFPTGRFSNGRLISDFIAEYANLPLVPPFLQPGNTQFYNGVNFASGGAGALVQTFEGSVIPLKIQARNFKKVAASLRHKLGSSEAETLLSSAVYMFSIGANDYLSPFLTDSDVLNSYSHSEYVRMVVGNFTSITKEIYKRGARKFVFMNLPRLGCLPGTRIIQSKGNGSCLQELSALASLHNRVLSVVLLQLEKQLNGFKFALYDFNTDLTQMIKHPLKYGLKEGKSACCGSGPFRGVYSCGGKRGEKEFELCDKPNEHLFWDSYHLTESAYKQMANRMWGYTSSSHNIGPYTIRDLFQAP</sequence>